<dbReference type="PROSITE" id="PS51375">
    <property type="entry name" value="PPR"/>
    <property type="match status" value="1"/>
</dbReference>
<evidence type="ECO:0000256" key="1">
    <source>
        <dbReference type="ARBA" id="ARBA00022737"/>
    </source>
</evidence>
<dbReference type="Gene3D" id="1.25.40.10">
    <property type="entry name" value="Tetratricopeptide repeat domain"/>
    <property type="match status" value="1"/>
</dbReference>
<dbReference type="GO" id="GO:0009451">
    <property type="term" value="P:RNA modification"/>
    <property type="evidence" value="ECO:0007669"/>
    <property type="project" value="InterPro"/>
</dbReference>
<dbReference type="InterPro" id="IPR046960">
    <property type="entry name" value="PPR_At4g14850-like_plant"/>
</dbReference>
<evidence type="ECO:0000256" key="3">
    <source>
        <dbReference type="SAM" id="MobiDB-lite"/>
    </source>
</evidence>
<dbReference type="Proteomes" id="UP000288805">
    <property type="component" value="Unassembled WGS sequence"/>
</dbReference>
<dbReference type="Pfam" id="PF01535">
    <property type="entry name" value="PPR"/>
    <property type="match status" value="2"/>
</dbReference>
<dbReference type="InterPro" id="IPR011990">
    <property type="entry name" value="TPR-like_helical_dom_sf"/>
</dbReference>
<sequence>MPERNIIASNSMIVLLGKMGQVMEAWKLFNEMDEKDMVSWSALISGYEQMGFEKARALFDVMPEKDIVSWSALGQIKLDETILVSVISAYTHLAALIKARARKASGNNTDDNEAKERGPENIMAVRKRAAQVGER</sequence>
<dbReference type="NCBIfam" id="TIGR00756">
    <property type="entry name" value="PPR"/>
    <property type="match status" value="1"/>
</dbReference>
<evidence type="ECO:0000313" key="5">
    <source>
        <dbReference type="Proteomes" id="UP000288805"/>
    </source>
</evidence>
<comment type="caution">
    <text evidence="4">The sequence shown here is derived from an EMBL/GenBank/DDBJ whole genome shotgun (WGS) entry which is preliminary data.</text>
</comment>
<protein>
    <submittedName>
        <fullName evidence="4">Pentatricopeptide repeat-containing protein, mitochondrial</fullName>
    </submittedName>
</protein>
<evidence type="ECO:0000256" key="2">
    <source>
        <dbReference type="PROSITE-ProRule" id="PRU00708"/>
    </source>
</evidence>
<name>A0A438JX57_VITVI</name>
<feature type="region of interest" description="Disordered" evidence="3">
    <location>
        <begin position="102"/>
        <end position="122"/>
    </location>
</feature>
<dbReference type="AlphaFoldDB" id="A0A438JX57"/>
<dbReference type="EMBL" id="QGNW01000024">
    <property type="protein sequence ID" value="RVX13554.1"/>
    <property type="molecule type" value="Genomic_DNA"/>
</dbReference>
<evidence type="ECO:0000313" key="4">
    <source>
        <dbReference type="EMBL" id="RVX13554.1"/>
    </source>
</evidence>
<proteinExistence type="predicted"/>
<dbReference type="InterPro" id="IPR002885">
    <property type="entry name" value="PPR_rpt"/>
</dbReference>
<reference evidence="4 5" key="1">
    <citation type="journal article" date="2018" name="PLoS Genet.">
        <title>Population sequencing reveals clonal diversity and ancestral inbreeding in the grapevine cultivar Chardonnay.</title>
        <authorList>
            <person name="Roach M.J."/>
            <person name="Johnson D.L."/>
            <person name="Bohlmann J."/>
            <person name="van Vuuren H.J."/>
            <person name="Jones S.J."/>
            <person name="Pretorius I.S."/>
            <person name="Schmidt S.A."/>
            <person name="Borneman A.R."/>
        </authorList>
    </citation>
    <scope>NUCLEOTIDE SEQUENCE [LARGE SCALE GENOMIC DNA]</scope>
    <source>
        <strain evidence="5">cv. Chardonnay</strain>
        <tissue evidence="4">Leaf</tissue>
    </source>
</reference>
<keyword evidence="1" id="KW-0677">Repeat</keyword>
<accession>A0A438JX57</accession>
<organism evidence="4 5">
    <name type="scientific">Vitis vinifera</name>
    <name type="common">Grape</name>
    <dbReference type="NCBI Taxonomy" id="29760"/>
    <lineage>
        <taxon>Eukaryota</taxon>
        <taxon>Viridiplantae</taxon>
        <taxon>Streptophyta</taxon>
        <taxon>Embryophyta</taxon>
        <taxon>Tracheophyta</taxon>
        <taxon>Spermatophyta</taxon>
        <taxon>Magnoliopsida</taxon>
        <taxon>eudicotyledons</taxon>
        <taxon>Gunneridae</taxon>
        <taxon>Pentapetalae</taxon>
        <taxon>rosids</taxon>
        <taxon>Vitales</taxon>
        <taxon>Vitaceae</taxon>
        <taxon>Viteae</taxon>
        <taxon>Vitis</taxon>
    </lineage>
</organism>
<dbReference type="GO" id="GO:0003723">
    <property type="term" value="F:RNA binding"/>
    <property type="evidence" value="ECO:0007669"/>
    <property type="project" value="InterPro"/>
</dbReference>
<gene>
    <name evidence="4" type="primary">PCMP-E15_3</name>
    <name evidence="4" type="ORF">CK203_021009</name>
</gene>
<feature type="repeat" description="PPR" evidence="2">
    <location>
        <begin position="5"/>
        <end position="39"/>
    </location>
</feature>
<dbReference type="PANTHER" id="PTHR47926">
    <property type="entry name" value="PENTATRICOPEPTIDE REPEAT-CONTAINING PROTEIN"/>
    <property type="match status" value="1"/>
</dbReference>